<evidence type="ECO:0000313" key="4">
    <source>
        <dbReference type="Proteomes" id="UP001237780"/>
    </source>
</evidence>
<gene>
    <name evidence="3" type="ORF">QFZ34_000123</name>
</gene>
<protein>
    <submittedName>
        <fullName evidence="3">Glycosyltransferase involved in cell wall biosynthesis</fullName>
    </submittedName>
</protein>
<keyword evidence="1" id="KW-0808">Transferase</keyword>
<dbReference type="Proteomes" id="UP001237780">
    <property type="component" value="Unassembled WGS sequence"/>
</dbReference>
<evidence type="ECO:0000256" key="1">
    <source>
        <dbReference type="ARBA" id="ARBA00022679"/>
    </source>
</evidence>
<dbReference type="SUPFAM" id="SSF53756">
    <property type="entry name" value="UDP-Glycosyltransferase/glycogen phosphorylase"/>
    <property type="match status" value="1"/>
</dbReference>
<feature type="domain" description="Glycosyl transferase family 1" evidence="2">
    <location>
        <begin position="166"/>
        <end position="323"/>
    </location>
</feature>
<evidence type="ECO:0000259" key="2">
    <source>
        <dbReference type="Pfam" id="PF00534"/>
    </source>
</evidence>
<name>A0ABU0S2U4_9HYPH</name>
<dbReference type="PANTHER" id="PTHR46401:SF2">
    <property type="entry name" value="GLYCOSYLTRANSFERASE WBBK-RELATED"/>
    <property type="match status" value="1"/>
</dbReference>
<evidence type="ECO:0000313" key="3">
    <source>
        <dbReference type="EMBL" id="MDQ0994946.1"/>
    </source>
</evidence>
<dbReference type="PANTHER" id="PTHR46401">
    <property type="entry name" value="GLYCOSYLTRANSFERASE WBBK-RELATED"/>
    <property type="match status" value="1"/>
</dbReference>
<proteinExistence type="predicted"/>
<dbReference type="InterPro" id="IPR001296">
    <property type="entry name" value="Glyco_trans_1"/>
</dbReference>
<comment type="caution">
    <text evidence="3">The sequence shown here is derived from an EMBL/GenBank/DDBJ whole genome shotgun (WGS) entry which is preliminary data.</text>
</comment>
<dbReference type="Pfam" id="PF00534">
    <property type="entry name" value="Glycos_transf_1"/>
    <property type="match status" value="1"/>
</dbReference>
<sequence>MTRSVHFAYPGDLEAKTGGYGYDRQIISQLQKLGWQVNPVPLGDSFPFPSNETLRQAEETLGALAKDALVMIDGLAYGTFDRIASRLATKLNLVALVHHPLASEGNMPPQKQISLMKSERDALAYAKSVVVTSSATRQQLVSDYDVPLDRIVVAIPGTERGIRAKRNSEVPQILSVGSLIPRKGHDVLIGALAKIADLAWECKIIGSRTMDVVYDAALQQQIIDNQLTDRIILAGQVDDTRSELARADIFALASRYEGYGMVFAEALSHGLPIIACHAGSVPEVVPSDAGILVPADDPDAFADALRLVLKDKELSDQMAEAAYGHGKTLPEWADTAKLISAALIKAADERI</sequence>
<dbReference type="CDD" id="cd03801">
    <property type="entry name" value="GT4_PimA-like"/>
    <property type="match status" value="1"/>
</dbReference>
<dbReference type="EMBL" id="JAUSZT010000001">
    <property type="protein sequence ID" value="MDQ0994946.1"/>
    <property type="molecule type" value="Genomic_DNA"/>
</dbReference>
<accession>A0ABU0S2U4</accession>
<reference evidence="3 4" key="1">
    <citation type="submission" date="2023-07" db="EMBL/GenBank/DDBJ databases">
        <title>Comparative genomics of wheat-associated soil bacteria to identify genetic determinants of phenazine resistance.</title>
        <authorList>
            <person name="Mouncey N."/>
        </authorList>
    </citation>
    <scope>NUCLEOTIDE SEQUENCE [LARGE SCALE GENOMIC DNA]</scope>
    <source>
        <strain evidence="3 4">W4I11</strain>
    </source>
</reference>
<dbReference type="Gene3D" id="3.40.50.2000">
    <property type="entry name" value="Glycogen Phosphorylase B"/>
    <property type="match status" value="2"/>
</dbReference>
<dbReference type="RefSeq" id="WP_307275477.1">
    <property type="nucleotide sequence ID" value="NZ_JAUSZT010000001.1"/>
</dbReference>
<keyword evidence="4" id="KW-1185">Reference proteome</keyword>
<organism evidence="3 4">
    <name type="scientific">Phyllobacterium ifriqiyense</name>
    <dbReference type="NCBI Taxonomy" id="314238"/>
    <lineage>
        <taxon>Bacteria</taxon>
        <taxon>Pseudomonadati</taxon>
        <taxon>Pseudomonadota</taxon>
        <taxon>Alphaproteobacteria</taxon>
        <taxon>Hyphomicrobiales</taxon>
        <taxon>Phyllobacteriaceae</taxon>
        <taxon>Phyllobacterium</taxon>
    </lineage>
</organism>